<reference evidence="4 5" key="1">
    <citation type="submission" date="2015-11" db="EMBL/GenBank/DDBJ databases">
        <title>Genomic analysis of 38 Legionella species identifies large and diverse effector repertoires.</title>
        <authorList>
            <person name="Burstein D."/>
            <person name="Amaro F."/>
            <person name="Zusman T."/>
            <person name="Lifshitz Z."/>
            <person name="Cohen O."/>
            <person name="Gilbert J.A."/>
            <person name="Pupko T."/>
            <person name="Shuman H.A."/>
            <person name="Segal G."/>
        </authorList>
    </citation>
    <scope>NUCLEOTIDE SEQUENCE [LARGE SCALE GENOMIC DNA]</scope>
    <source>
        <strain evidence="4 5">Bercovier 4</strain>
    </source>
</reference>
<dbReference type="GO" id="GO:0016616">
    <property type="term" value="F:oxidoreductase activity, acting on the CH-OH group of donors, NAD or NADP as acceptor"/>
    <property type="evidence" value="ECO:0007669"/>
    <property type="project" value="UniProtKB-ARBA"/>
</dbReference>
<evidence type="ECO:0000313" key="5">
    <source>
        <dbReference type="Proteomes" id="UP000054761"/>
    </source>
</evidence>
<dbReference type="SUPFAM" id="SSF51735">
    <property type="entry name" value="NAD(P)-binding Rossmann-fold domains"/>
    <property type="match status" value="1"/>
</dbReference>
<dbReference type="PANTHER" id="PTHR42901:SF1">
    <property type="entry name" value="ALCOHOL DEHYDROGENASE"/>
    <property type="match status" value="1"/>
</dbReference>
<gene>
    <name evidence="4" type="ORF">Lisr_1180</name>
</gene>
<dbReference type="Proteomes" id="UP000054761">
    <property type="component" value="Unassembled WGS sequence"/>
</dbReference>
<dbReference type="RefSeq" id="WP_058501537.1">
    <property type="nucleotide sequence ID" value="NZ_CAAAJA010000055.1"/>
</dbReference>
<dbReference type="OrthoDB" id="9810734at2"/>
<keyword evidence="2" id="KW-0560">Oxidoreductase</keyword>
<dbReference type="Pfam" id="PF00106">
    <property type="entry name" value="adh_short"/>
    <property type="match status" value="1"/>
</dbReference>
<evidence type="ECO:0000256" key="3">
    <source>
        <dbReference type="RuleBase" id="RU000363"/>
    </source>
</evidence>
<dbReference type="AlphaFoldDB" id="A0A0W0W1S9"/>
<dbReference type="STRING" id="454.Lisr_1180"/>
<dbReference type="InterPro" id="IPR036291">
    <property type="entry name" value="NAD(P)-bd_dom_sf"/>
</dbReference>
<dbReference type="Gene3D" id="3.40.50.720">
    <property type="entry name" value="NAD(P)-binding Rossmann-like Domain"/>
    <property type="match status" value="1"/>
</dbReference>
<dbReference type="FunFam" id="3.40.50.720:FF:000047">
    <property type="entry name" value="NADP-dependent L-serine/L-allo-threonine dehydrogenase"/>
    <property type="match status" value="1"/>
</dbReference>
<dbReference type="PATRIC" id="fig|454.4.peg.1270"/>
<sequence length="241" mass="26851">MNGWQNKTILITGAGSGIGLALVKKALAEGANVSALVRRPNEELQKVSQSFLLYQGDVRSREDIRNWLLRSLETFNTIDVVINNAGAMYYMDITQPDYQQMKTMIDTNCLGFIHLIQEVLPQLLKSPKGHWINITSDAGRQAFPGLAIYSGTKAFVEFSARAMRQELMKHQIKITNIQPGNVQTPLHNKSTDKEAVERYGTIDSGQYLAPDDVVNAIHFALATPFEVAVNEILIEPFSESI</sequence>
<protein>
    <submittedName>
        <fullName evidence="4">Short chain dehydrogenase/reductase family oxidoreductase</fullName>
    </submittedName>
</protein>
<dbReference type="InterPro" id="IPR002347">
    <property type="entry name" value="SDR_fam"/>
</dbReference>
<keyword evidence="5" id="KW-1185">Reference proteome</keyword>
<proteinExistence type="inferred from homology"/>
<evidence type="ECO:0000313" key="4">
    <source>
        <dbReference type="EMBL" id="KTD26225.1"/>
    </source>
</evidence>
<dbReference type="PANTHER" id="PTHR42901">
    <property type="entry name" value="ALCOHOL DEHYDROGENASE"/>
    <property type="match status" value="1"/>
</dbReference>
<dbReference type="PRINTS" id="PR00081">
    <property type="entry name" value="GDHRDH"/>
</dbReference>
<organism evidence="4 5">
    <name type="scientific">Legionella israelensis</name>
    <dbReference type="NCBI Taxonomy" id="454"/>
    <lineage>
        <taxon>Bacteria</taxon>
        <taxon>Pseudomonadati</taxon>
        <taxon>Pseudomonadota</taxon>
        <taxon>Gammaproteobacteria</taxon>
        <taxon>Legionellales</taxon>
        <taxon>Legionellaceae</taxon>
        <taxon>Legionella</taxon>
    </lineage>
</organism>
<name>A0A0W0W1S9_9GAMM</name>
<dbReference type="CDD" id="cd05233">
    <property type="entry name" value="SDR_c"/>
    <property type="match status" value="1"/>
</dbReference>
<dbReference type="EMBL" id="LNYH01000055">
    <property type="protein sequence ID" value="KTD26225.1"/>
    <property type="molecule type" value="Genomic_DNA"/>
</dbReference>
<evidence type="ECO:0000256" key="2">
    <source>
        <dbReference type="ARBA" id="ARBA00023002"/>
    </source>
</evidence>
<comment type="similarity">
    <text evidence="1 3">Belongs to the short-chain dehydrogenases/reductases (SDR) family.</text>
</comment>
<evidence type="ECO:0000256" key="1">
    <source>
        <dbReference type="ARBA" id="ARBA00006484"/>
    </source>
</evidence>
<comment type="caution">
    <text evidence="4">The sequence shown here is derived from an EMBL/GenBank/DDBJ whole genome shotgun (WGS) entry which is preliminary data.</text>
</comment>
<dbReference type="PRINTS" id="PR00080">
    <property type="entry name" value="SDRFAMILY"/>
</dbReference>
<accession>A0A0W0W1S9</accession>